<dbReference type="EMBL" id="JAFCIX010000577">
    <property type="protein sequence ID" value="KAH6585948.1"/>
    <property type="molecule type" value="Genomic_DNA"/>
</dbReference>
<feature type="domain" description="Small ribosomal subunit protein mS35 mitochondrial conserved" evidence="2">
    <location>
        <begin position="118"/>
        <end position="245"/>
    </location>
</feature>
<dbReference type="PANTHER" id="PTHR13490">
    <property type="entry name" value="MITOCHONDRIAL 28S RIBOSOMAL PROTEIN S28"/>
    <property type="match status" value="1"/>
</dbReference>
<dbReference type="InterPro" id="IPR019349">
    <property type="entry name" value="Ribosomal_mS35_mit"/>
</dbReference>
<protein>
    <recommendedName>
        <fullName evidence="2">Small ribosomal subunit protein mS35 mitochondrial conserved domain-containing protein</fullName>
    </recommendedName>
</protein>
<evidence type="ECO:0000313" key="3">
    <source>
        <dbReference type="EMBL" id="KAH6585948.1"/>
    </source>
</evidence>
<dbReference type="InterPro" id="IPR039848">
    <property type="entry name" value="Ribosomal_mS35_mt"/>
</dbReference>
<dbReference type="Proteomes" id="UP001648503">
    <property type="component" value="Unassembled WGS sequence"/>
</dbReference>
<proteinExistence type="predicted"/>
<dbReference type="Pfam" id="PF10213">
    <property type="entry name" value="MRP-S28"/>
    <property type="match status" value="1"/>
</dbReference>
<accession>A0ABQ8ESL8</accession>
<reference evidence="3 4" key="1">
    <citation type="submission" date="2021-02" db="EMBL/GenBank/DDBJ databases">
        <title>Variation within the Batrachochytrium salamandrivorans European outbreak.</title>
        <authorList>
            <person name="Kelly M."/>
            <person name="Pasmans F."/>
            <person name="Shea T.P."/>
            <person name="Munoz J.F."/>
            <person name="Carranza S."/>
            <person name="Cuomo C.A."/>
            <person name="Martel A."/>
        </authorList>
    </citation>
    <scope>NUCLEOTIDE SEQUENCE [LARGE SCALE GENOMIC DNA]</scope>
    <source>
        <strain evidence="3 4">AMFP18/2</strain>
    </source>
</reference>
<name>A0ABQ8ESL8_9FUNG</name>
<comment type="caution">
    <text evidence="3">The sequence shown here is derived from an EMBL/GenBank/DDBJ whole genome shotgun (WGS) entry which is preliminary data.</text>
</comment>
<evidence type="ECO:0000256" key="1">
    <source>
        <dbReference type="SAM" id="MobiDB-lite"/>
    </source>
</evidence>
<organism evidence="3 4">
    <name type="scientific">Batrachochytrium salamandrivorans</name>
    <dbReference type="NCBI Taxonomy" id="1357716"/>
    <lineage>
        <taxon>Eukaryota</taxon>
        <taxon>Fungi</taxon>
        <taxon>Fungi incertae sedis</taxon>
        <taxon>Chytridiomycota</taxon>
        <taxon>Chytridiomycota incertae sedis</taxon>
        <taxon>Chytridiomycetes</taxon>
        <taxon>Rhizophydiales</taxon>
        <taxon>Rhizophydiales incertae sedis</taxon>
        <taxon>Batrachochytrium</taxon>
    </lineage>
</organism>
<evidence type="ECO:0000259" key="2">
    <source>
        <dbReference type="Pfam" id="PF10213"/>
    </source>
</evidence>
<evidence type="ECO:0000313" key="4">
    <source>
        <dbReference type="Proteomes" id="UP001648503"/>
    </source>
</evidence>
<feature type="region of interest" description="Disordered" evidence="1">
    <location>
        <begin position="227"/>
        <end position="256"/>
    </location>
</feature>
<sequence>MHLVIRPSYQRAQCAAAACSLSVRATGIMGCLPSRPLSSSAICAARKSPGATSTAQKGLPSIPLTGNLDVDGLHRFEIDLMETADWVKAALIKMKHARKNLSALHKPFEPSSPAKPLCVQYTERYTYDFTRPPPINNAIQLQVRVADLGLTSQERHRFLLLAGTTYDPYLDVVSMRSEKGQQDSLSEKIDRTLSLKELSGRIDKMIAAAKTLHDSFTDVPVNLSHAKRPKGVQQSTRSLKFPAEWLKPTAPATQKN</sequence>
<keyword evidence="4" id="KW-1185">Reference proteome</keyword>
<gene>
    <name evidence="3" type="ORF">BASA50_000891</name>
</gene>
<dbReference type="PANTHER" id="PTHR13490:SF0">
    <property type="entry name" value="SMALL RIBOSOMAL SUBUNIT PROTEIN MS35"/>
    <property type="match status" value="1"/>
</dbReference>